<proteinExistence type="predicted"/>
<organism evidence="1">
    <name type="scientific">marine sediment metagenome</name>
    <dbReference type="NCBI Taxonomy" id="412755"/>
    <lineage>
        <taxon>unclassified sequences</taxon>
        <taxon>metagenomes</taxon>
        <taxon>ecological metagenomes</taxon>
    </lineage>
</organism>
<protein>
    <submittedName>
        <fullName evidence="1">Uncharacterized protein</fullName>
    </submittedName>
</protein>
<dbReference type="EMBL" id="LAZR01035056">
    <property type="protein sequence ID" value="KKL28548.1"/>
    <property type="molecule type" value="Genomic_DNA"/>
</dbReference>
<gene>
    <name evidence="1" type="ORF">LCGC14_2374050</name>
</gene>
<sequence length="350" mass="41971">MGRTIRILIVTLLISWFGTGKNWASITDSISEPDTANLLTFTLFPESDPFHTDEYMHITLKFDMRKFIREKHKEKYHDAILGIEEEEGGIFEDSIRIIARGEFRKKSEFEEVYMNDIKTLKLVTYCKNSETYQQYILKEFMVYRMFNILTDNSYRVRLIEIEYIDSKAKKPSLSKYGFIIESNNHLAKRIEAVRIEREGITTWQTEQYQTNLMVLFQFMIGNSDWAIKNQHNIRLFKQLDHPILTPLAVPYDFDYSGMVNTYYAIPPEELGIESVRERIYRGYCLRSEAEYQKYIRIFLEHKEELYSLVRNFNLLDERHRKEMLVYLDEYYEIIENPVRVKREIMDACQE</sequence>
<dbReference type="AlphaFoldDB" id="A0A0F9EXH7"/>
<comment type="caution">
    <text evidence="1">The sequence shown here is derived from an EMBL/GenBank/DDBJ whole genome shotgun (WGS) entry which is preliminary data.</text>
</comment>
<feature type="non-terminal residue" evidence="1">
    <location>
        <position position="350"/>
    </location>
</feature>
<name>A0A0F9EXH7_9ZZZZ</name>
<reference evidence="1" key="1">
    <citation type="journal article" date="2015" name="Nature">
        <title>Complex archaea that bridge the gap between prokaryotes and eukaryotes.</title>
        <authorList>
            <person name="Spang A."/>
            <person name="Saw J.H."/>
            <person name="Jorgensen S.L."/>
            <person name="Zaremba-Niedzwiedzka K."/>
            <person name="Martijn J."/>
            <person name="Lind A.E."/>
            <person name="van Eijk R."/>
            <person name="Schleper C."/>
            <person name="Guy L."/>
            <person name="Ettema T.J."/>
        </authorList>
    </citation>
    <scope>NUCLEOTIDE SEQUENCE</scope>
</reference>
<accession>A0A0F9EXH7</accession>
<evidence type="ECO:0000313" key="1">
    <source>
        <dbReference type="EMBL" id="KKL28548.1"/>
    </source>
</evidence>